<dbReference type="EMBL" id="CP014501">
    <property type="protein sequence ID" value="ANB11986.1"/>
    <property type="molecule type" value="Genomic_DNA"/>
</dbReference>
<name>A0A167CQJ3_9ASCO</name>
<dbReference type="Proteomes" id="UP000189580">
    <property type="component" value="Chromosome a"/>
</dbReference>
<accession>A0A167CQJ3</accession>
<dbReference type="KEGG" id="slb:AWJ20_214"/>
<dbReference type="GeneID" id="30034018"/>
<evidence type="ECO:0000313" key="1">
    <source>
        <dbReference type="EMBL" id="ANB11986.1"/>
    </source>
</evidence>
<proteinExistence type="predicted"/>
<dbReference type="AlphaFoldDB" id="A0A167CQJ3"/>
<dbReference type="Pfam" id="PF11927">
    <property type="entry name" value="HODM_asu-like"/>
    <property type="match status" value="1"/>
</dbReference>
<gene>
    <name evidence="1" type="ORF">AWJ20_214</name>
</gene>
<dbReference type="RefSeq" id="XP_018734463.1">
    <property type="nucleotide sequence ID" value="XM_018879068.1"/>
</dbReference>
<protein>
    <submittedName>
        <fullName evidence="1">Uncharacterized protein</fullName>
    </submittedName>
</protein>
<dbReference type="OrthoDB" id="5043642at2759"/>
<reference evidence="1 2" key="1">
    <citation type="submission" date="2016-02" db="EMBL/GenBank/DDBJ databases">
        <title>Complete genome sequence and transcriptome regulation of the pentose utilising yeast Sugiyamaella lignohabitans.</title>
        <authorList>
            <person name="Bellasio M."/>
            <person name="Peymann A."/>
            <person name="Valli M."/>
            <person name="Sipitzky M."/>
            <person name="Graf A."/>
            <person name="Sauer M."/>
            <person name="Marx H."/>
            <person name="Mattanovich D."/>
        </authorList>
    </citation>
    <scope>NUCLEOTIDE SEQUENCE [LARGE SCALE GENOMIC DNA]</scope>
    <source>
        <strain evidence="1 2">CBS 10342</strain>
    </source>
</reference>
<organism evidence="1 2">
    <name type="scientific">Sugiyamaella lignohabitans</name>
    <dbReference type="NCBI Taxonomy" id="796027"/>
    <lineage>
        <taxon>Eukaryota</taxon>
        <taxon>Fungi</taxon>
        <taxon>Dikarya</taxon>
        <taxon>Ascomycota</taxon>
        <taxon>Saccharomycotina</taxon>
        <taxon>Dipodascomycetes</taxon>
        <taxon>Dipodascales</taxon>
        <taxon>Trichomonascaceae</taxon>
        <taxon>Sugiyamaella</taxon>
    </lineage>
</organism>
<dbReference type="InterPro" id="IPR021848">
    <property type="entry name" value="HODM_asu-like"/>
</dbReference>
<sequence length="414" mass="48509">MSELPDISHVAGVVVSFLKGEGFLGEGYENIEKLIVGMFAVLMSYLARRLYKNYNPFGKDSQHQVRQGRYIAGRYPSAIVPVSRSFDWENENPRKYRPYKPGPYFMTMGLRALDPNDWLLLENTYKDITKARAEIVENHRDNTVLTNPLAIEAVDETYDMFVNYITKKFPKYFYTTRRRPGYIYNAIKKDYIPSTSEQYDKDFEESIPDKKERMDSKIRLLAKHFEEDFLILIYDEKTQQYYLRAGSFAFPSGFNPAEKLNLALKDIHGPVPLYKEKIENAMDRFFHKIEVGKWVQRYNWSIQGHTNLYAPTLNHAKKGAKLKAINPDELDFDKVFLRVERQVLTRLPNTKHLLFTIRTYVTPLSQIREEDRALELVEAIDNLPDNVAHYKKRDEWGPAVKAYLQRESDGIKKK</sequence>
<evidence type="ECO:0000313" key="2">
    <source>
        <dbReference type="Proteomes" id="UP000189580"/>
    </source>
</evidence>
<keyword evidence="2" id="KW-1185">Reference proteome</keyword>